<dbReference type="InterPro" id="IPR007863">
    <property type="entry name" value="Peptidase_M16_C"/>
</dbReference>
<dbReference type="EMBL" id="AP027731">
    <property type="protein sequence ID" value="BDZ47611.1"/>
    <property type="molecule type" value="Genomic_DNA"/>
</dbReference>
<name>A0ABM8GGZ2_9MICO</name>
<dbReference type="Pfam" id="PF00675">
    <property type="entry name" value="Peptidase_M16"/>
    <property type="match status" value="1"/>
</dbReference>
<evidence type="ECO:0000313" key="6">
    <source>
        <dbReference type="Proteomes" id="UP001321498"/>
    </source>
</evidence>
<proteinExistence type="inferred from homology"/>
<keyword evidence="6" id="KW-1185">Reference proteome</keyword>
<accession>A0ABM8GGZ2</accession>
<protein>
    <submittedName>
        <fullName evidence="5">Peptidase M16</fullName>
    </submittedName>
</protein>
<dbReference type="Pfam" id="PF05193">
    <property type="entry name" value="Peptidase_M16_C"/>
    <property type="match status" value="1"/>
</dbReference>
<feature type="domain" description="Peptidase M16 N-terminal" evidence="3">
    <location>
        <begin position="33"/>
        <end position="178"/>
    </location>
</feature>
<dbReference type="SUPFAM" id="SSF63411">
    <property type="entry name" value="LuxS/MPP-like metallohydrolase"/>
    <property type="match status" value="2"/>
</dbReference>
<dbReference type="PANTHER" id="PTHR11851:SF49">
    <property type="entry name" value="MITOCHONDRIAL-PROCESSING PEPTIDASE SUBUNIT ALPHA"/>
    <property type="match status" value="1"/>
</dbReference>
<dbReference type="RefSeq" id="WP_286277484.1">
    <property type="nucleotide sequence ID" value="NZ_AP027731.1"/>
</dbReference>
<dbReference type="Gene3D" id="3.30.830.10">
    <property type="entry name" value="Metalloenzyme, LuxS/M16 peptidase-like"/>
    <property type="match status" value="2"/>
</dbReference>
<comment type="similarity">
    <text evidence="1 2">Belongs to the peptidase M16 family.</text>
</comment>
<evidence type="ECO:0000259" key="4">
    <source>
        <dbReference type="Pfam" id="PF05193"/>
    </source>
</evidence>
<evidence type="ECO:0000313" key="5">
    <source>
        <dbReference type="EMBL" id="BDZ47611.1"/>
    </source>
</evidence>
<dbReference type="InterPro" id="IPR011765">
    <property type="entry name" value="Pept_M16_N"/>
</dbReference>
<evidence type="ECO:0000256" key="1">
    <source>
        <dbReference type="ARBA" id="ARBA00007261"/>
    </source>
</evidence>
<evidence type="ECO:0000259" key="3">
    <source>
        <dbReference type="Pfam" id="PF00675"/>
    </source>
</evidence>
<dbReference type="PANTHER" id="PTHR11851">
    <property type="entry name" value="METALLOPROTEASE"/>
    <property type="match status" value="1"/>
</dbReference>
<organism evidence="5 6">
    <name type="scientific">Naasia aerilata</name>
    <dbReference type="NCBI Taxonomy" id="1162966"/>
    <lineage>
        <taxon>Bacteria</taxon>
        <taxon>Bacillati</taxon>
        <taxon>Actinomycetota</taxon>
        <taxon>Actinomycetes</taxon>
        <taxon>Micrococcales</taxon>
        <taxon>Microbacteriaceae</taxon>
        <taxon>Naasia</taxon>
    </lineage>
</organism>
<dbReference type="InterPro" id="IPR050361">
    <property type="entry name" value="MPP/UQCRC_Complex"/>
</dbReference>
<dbReference type="Proteomes" id="UP001321498">
    <property type="component" value="Chromosome"/>
</dbReference>
<dbReference type="InterPro" id="IPR001431">
    <property type="entry name" value="Pept_M16_Zn_BS"/>
</dbReference>
<evidence type="ECO:0000256" key="2">
    <source>
        <dbReference type="RuleBase" id="RU004447"/>
    </source>
</evidence>
<gene>
    <name evidence="5" type="ORF">GCM10025866_35200</name>
</gene>
<dbReference type="InterPro" id="IPR011249">
    <property type="entry name" value="Metalloenz_LuxS/M16"/>
</dbReference>
<sequence length="453" mass="48093">MSGPVALLLDEPELTLPQPASTIRRSILPSGVRVLTEQVAGAQSATVGFWIPSGSRDETVGSLGSTHFLEHLLFKGTARRTALDIAIAFDAVGGEHNAATAKEYTCYYAKVRDRDLAMAVDVLADMVAASVLDPEEFELERGVILEELAMAEDDPADVANERLFEAVLGDHPLGRPIGGNPSTIESATRDGVAEHYRRSYRPSRLVVTAAGGVDHDQLVRWVEDGLSGAGWSLDLPAAPQARRPAVPAVLSQGAACTVIERPLEQTHLLLGVPGLLADDDRRATLAVLNAVLGGGMSSRLFQEVREKRGLAYSVYSFATSFSDAGLMGLYAATAPQNAVTVAELMLREFTELAERGVTADELRRSVGQLSGSSALALEDSDVRMSRLGRAEIGTGEFLDLDEQIRRFEAVTAPQVQELAGELLSRPLSLAAVGSADAAQLEGLLGSRTASVPA</sequence>
<dbReference type="PROSITE" id="PS00143">
    <property type="entry name" value="INSULINASE"/>
    <property type="match status" value="1"/>
</dbReference>
<reference evidence="6" key="1">
    <citation type="journal article" date="2019" name="Int. J. Syst. Evol. Microbiol.">
        <title>The Global Catalogue of Microorganisms (GCM) 10K type strain sequencing project: providing services to taxonomists for standard genome sequencing and annotation.</title>
        <authorList>
            <consortium name="The Broad Institute Genomics Platform"/>
            <consortium name="The Broad Institute Genome Sequencing Center for Infectious Disease"/>
            <person name="Wu L."/>
            <person name="Ma J."/>
        </authorList>
    </citation>
    <scope>NUCLEOTIDE SEQUENCE [LARGE SCALE GENOMIC DNA]</scope>
    <source>
        <strain evidence="6">NBRC 108725</strain>
    </source>
</reference>
<feature type="domain" description="Peptidase M16 C-terminal" evidence="4">
    <location>
        <begin position="187"/>
        <end position="368"/>
    </location>
</feature>